<feature type="transmembrane region" description="Helical" evidence="8">
    <location>
        <begin position="260"/>
        <end position="281"/>
    </location>
</feature>
<dbReference type="InterPro" id="IPR005829">
    <property type="entry name" value="Sugar_transporter_CS"/>
</dbReference>
<dbReference type="PANTHER" id="PTHR43124:SF3">
    <property type="entry name" value="CHLORAMPHENICOL EFFLUX PUMP RV0191"/>
    <property type="match status" value="1"/>
</dbReference>
<feature type="transmembrane region" description="Helical" evidence="8">
    <location>
        <begin position="229"/>
        <end position="248"/>
    </location>
</feature>
<feature type="domain" description="Major facilitator superfamily (MFS) profile" evidence="9">
    <location>
        <begin position="1"/>
        <end position="377"/>
    </location>
</feature>
<gene>
    <name evidence="10" type="ORF">C1I98_10145</name>
</gene>
<dbReference type="SUPFAM" id="SSF103473">
    <property type="entry name" value="MFS general substrate transporter"/>
    <property type="match status" value="1"/>
</dbReference>
<feature type="transmembrane region" description="Helical" evidence="8">
    <location>
        <begin position="58"/>
        <end position="76"/>
    </location>
</feature>
<evidence type="ECO:0000259" key="9">
    <source>
        <dbReference type="PROSITE" id="PS50850"/>
    </source>
</evidence>
<feature type="transmembrane region" description="Helical" evidence="8">
    <location>
        <begin position="144"/>
        <end position="164"/>
    </location>
</feature>
<feature type="transmembrane region" description="Helical" evidence="8">
    <location>
        <begin position="316"/>
        <end position="336"/>
    </location>
</feature>
<dbReference type="PROSITE" id="PS50850">
    <property type="entry name" value="MFS"/>
    <property type="match status" value="1"/>
</dbReference>
<feature type="transmembrane region" description="Helical" evidence="8">
    <location>
        <begin position="287"/>
        <end position="304"/>
    </location>
</feature>
<evidence type="ECO:0000313" key="10">
    <source>
        <dbReference type="EMBL" id="PZG50605.1"/>
    </source>
</evidence>
<dbReference type="InterPro" id="IPR050189">
    <property type="entry name" value="MFS_Efflux_Transporters"/>
</dbReference>
<comment type="subcellular location">
    <subcellularLocation>
        <location evidence="1">Cell membrane</location>
        <topology evidence="1">Multi-pass membrane protein</topology>
    </subcellularLocation>
</comment>
<feature type="transmembrane region" description="Helical" evidence="8">
    <location>
        <begin position="194"/>
        <end position="214"/>
    </location>
</feature>
<evidence type="ECO:0000313" key="11">
    <source>
        <dbReference type="Proteomes" id="UP000248544"/>
    </source>
</evidence>
<dbReference type="AlphaFoldDB" id="A0A2W2HFR2"/>
<keyword evidence="3" id="KW-0813">Transport</keyword>
<feature type="transmembrane region" description="Helical" evidence="8">
    <location>
        <begin position="26"/>
        <end position="46"/>
    </location>
</feature>
<dbReference type="PROSITE" id="PS00216">
    <property type="entry name" value="SUGAR_TRANSPORT_1"/>
    <property type="match status" value="1"/>
</dbReference>
<dbReference type="Proteomes" id="UP000248544">
    <property type="component" value="Unassembled WGS sequence"/>
</dbReference>
<dbReference type="InterPro" id="IPR011701">
    <property type="entry name" value="MFS"/>
</dbReference>
<evidence type="ECO:0000256" key="1">
    <source>
        <dbReference type="ARBA" id="ARBA00004651"/>
    </source>
</evidence>
<dbReference type="CDD" id="cd17320">
    <property type="entry name" value="MFS_MdfA_MDR_like"/>
    <property type="match status" value="1"/>
</dbReference>
<feature type="transmembrane region" description="Helical" evidence="8">
    <location>
        <begin position="348"/>
        <end position="368"/>
    </location>
</feature>
<evidence type="ECO:0000256" key="4">
    <source>
        <dbReference type="ARBA" id="ARBA00022475"/>
    </source>
</evidence>
<dbReference type="EMBL" id="POUA01000057">
    <property type="protein sequence ID" value="PZG50605.1"/>
    <property type="molecule type" value="Genomic_DNA"/>
</dbReference>
<dbReference type="InterPro" id="IPR036259">
    <property type="entry name" value="MFS_trans_sf"/>
</dbReference>
<name>A0A2W2HFR2_9ACTN</name>
<dbReference type="Gene3D" id="1.20.1720.10">
    <property type="entry name" value="Multidrug resistance protein D"/>
    <property type="match status" value="1"/>
</dbReference>
<keyword evidence="4" id="KW-1003">Cell membrane</keyword>
<feature type="transmembrane region" description="Helical" evidence="8">
    <location>
        <begin position="82"/>
        <end position="103"/>
    </location>
</feature>
<reference evidence="10 11" key="1">
    <citation type="submission" date="2018-01" db="EMBL/GenBank/DDBJ databases">
        <title>Draft genome sequence of Sphaerisporangium sp. 7K107.</title>
        <authorList>
            <person name="Sahin N."/>
            <person name="Saygin H."/>
            <person name="Ay H."/>
        </authorList>
    </citation>
    <scope>NUCLEOTIDE SEQUENCE [LARGE SCALE GENOMIC DNA]</scope>
    <source>
        <strain evidence="10 11">7K107</strain>
    </source>
</reference>
<evidence type="ECO:0000256" key="7">
    <source>
        <dbReference type="ARBA" id="ARBA00023136"/>
    </source>
</evidence>
<sequence length="392" mass="39586">MAPFAIDIYLPAFTRMAADLDTSASAVQLTLTTCLIGLATGQLVIGPLSDRFGRRGPLLVAAVVAALAGLACALAPNVWVLIAARFVQGFAGSAGLVIARAIVADRTGGTAAAKIFSLLGSIGGVAPVVAPLVGGLLVPLGWRSAFWALTGISVAMLIGALLAVPESLPPERRHTGGMAATGRTIRRLFTDRGYLGYTLALALGFAGMMGYISASPFVLQNVLGLSTTAYTIAFAVTSFGMIVAGLISSRLVGRLRAETLLTAGQCVVCALSVVLLALLILGLPAAAVLPVLFVLVSCTTFIMGNGTALAIGRVPWAAGTAAAGIGALQFASGAIVSPLVGIAGEDTGLPMGVTLVLTAVLGLAARLLGRGLPPIGREEDSDEVVEKVSRGS</sequence>
<dbReference type="InterPro" id="IPR020846">
    <property type="entry name" value="MFS_dom"/>
</dbReference>
<evidence type="ECO:0000256" key="8">
    <source>
        <dbReference type="SAM" id="Phobius"/>
    </source>
</evidence>
<keyword evidence="11" id="KW-1185">Reference proteome</keyword>
<keyword evidence="7 8" id="KW-0472">Membrane</keyword>
<keyword evidence="5 8" id="KW-0812">Transmembrane</keyword>
<evidence type="ECO:0000256" key="5">
    <source>
        <dbReference type="ARBA" id="ARBA00022692"/>
    </source>
</evidence>
<comment type="similarity">
    <text evidence="2">Belongs to the major facilitator superfamily. Bcr/CmlA family.</text>
</comment>
<feature type="transmembrane region" description="Helical" evidence="8">
    <location>
        <begin position="115"/>
        <end position="138"/>
    </location>
</feature>
<evidence type="ECO:0000256" key="2">
    <source>
        <dbReference type="ARBA" id="ARBA00006236"/>
    </source>
</evidence>
<dbReference type="PANTHER" id="PTHR43124">
    <property type="entry name" value="PURINE EFFLUX PUMP PBUE"/>
    <property type="match status" value="1"/>
</dbReference>
<accession>A0A2W2HFR2</accession>
<dbReference type="GO" id="GO:0042910">
    <property type="term" value="F:xenobiotic transmembrane transporter activity"/>
    <property type="evidence" value="ECO:0007669"/>
    <property type="project" value="InterPro"/>
</dbReference>
<dbReference type="GO" id="GO:1990961">
    <property type="term" value="P:xenobiotic detoxification by transmembrane export across the plasma membrane"/>
    <property type="evidence" value="ECO:0007669"/>
    <property type="project" value="InterPro"/>
</dbReference>
<keyword evidence="6 8" id="KW-1133">Transmembrane helix</keyword>
<comment type="caution">
    <text evidence="10">The sequence shown here is derived from an EMBL/GenBank/DDBJ whole genome shotgun (WGS) entry which is preliminary data.</text>
</comment>
<dbReference type="NCBIfam" id="TIGR00710">
    <property type="entry name" value="efflux_Bcr_CflA"/>
    <property type="match status" value="1"/>
</dbReference>
<dbReference type="GO" id="GO:0005886">
    <property type="term" value="C:plasma membrane"/>
    <property type="evidence" value="ECO:0007669"/>
    <property type="project" value="UniProtKB-SubCell"/>
</dbReference>
<proteinExistence type="inferred from homology"/>
<protein>
    <submittedName>
        <fullName evidence="10">Bcr/CflA family drug resistance efflux transporter</fullName>
    </submittedName>
</protein>
<evidence type="ECO:0000256" key="3">
    <source>
        <dbReference type="ARBA" id="ARBA00022448"/>
    </source>
</evidence>
<dbReference type="InterPro" id="IPR004812">
    <property type="entry name" value="Efflux_drug-R_Bcr/CmlA"/>
</dbReference>
<evidence type="ECO:0000256" key="6">
    <source>
        <dbReference type="ARBA" id="ARBA00022989"/>
    </source>
</evidence>
<organism evidence="10 11">
    <name type="scientific">Spongiactinospora gelatinilytica</name>
    <dbReference type="NCBI Taxonomy" id="2666298"/>
    <lineage>
        <taxon>Bacteria</taxon>
        <taxon>Bacillati</taxon>
        <taxon>Actinomycetota</taxon>
        <taxon>Actinomycetes</taxon>
        <taxon>Streptosporangiales</taxon>
        <taxon>Streptosporangiaceae</taxon>
        <taxon>Spongiactinospora</taxon>
    </lineage>
</organism>
<dbReference type="Pfam" id="PF07690">
    <property type="entry name" value="MFS_1"/>
    <property type="match status" value="1"/>
</dbReference>